<reference evidence="2 3" key="1">
    <citation type="submission" date="2021-06" db="EMBL/GenBank/DDBJ databases">
        <authorList>
            <person name="Jeong J.W."/>
        </authorList>
    </citation>
    <scope>NUCLEOTIDE SEQUENCE [LARGE SCALE GENOMIC DNA]</scope>
    <source>
        <strain evidence="2 3">MMS21-TAE1-1</strain>
    </source>
</reference>
<dbReference type="InterPro" id="IPR000182">
    <property type="entry name" value="GNAT_dom"/>
</dbReference>
<evidence type="ECO:0000259" key="1">
    <source>
        <dbReference type="PROSITE" id="PS51186"/>
    </source>
</evidence>
<organism evidence="2 3">
    <name type="scientific">Paenarthrobacter aromaticivorans</name>
    <dbReference type="NCBI Taxonomy" id="2849150"/>
    <lineage>
        <taxon>Bacteria</taxon>
        <taxon>Bacillati</taxon>
        <taxon>Actinomycetota</taxon>
        <taxon>Actinomycetes</taxon>
        <taxon>Micrococcales</taxon>
        <taxon>Micrococcaceae</taxon>
        <taxon>Paenarthrobacter</taxon>
    </lineage>
</organism>
<proteinExistence type="predicted"/>
<accession>A0ABS6I927</accession>
<feature type="domain" description="N-acetyltransferase" evidence="1">
    <location>
        <begin position="51"/>
        <end position="216"/>
    </location>
</feature>
<gene>
    <name evidence="2" type="ORF">KSW38_11515</name>
</gene>
<sequence length="388" mass="42032">MQAHRDLFATCGGRRLWGVASSSNFSASGGLTIEPLPVPQGPEAAASPDFKAFHALRIAHELALWGDLNHSATLAESFMFWQGNEYEKRQVYLARLDGVVVGSGSLTLPLSENTTTAGVDVVVDAAFRRRGIGTRILKFLEEAAVERNRTSLDGYCGEPIAPVLAGEALLEAKSGTGAVPLDAASTRFALHHGYSLEQVETSSTLTLPVDEAHLIALEVEAMRRATEYDIIAWTDECPEELVDRFATLKSLMSTEVPIAGLGWEGEEWDAVRVRREESTWQASGVNSVVAAAQHHGSGELAAYTVLTHREALPAVVNQEDTLVAPGHRGHGLGMLVKIANLRSAEDLWPDATCVMTWNANENRHMLAINIALGFKPSGFEGEWQKRLG</sequence>
<name>A0ABS6I927_9MICC</name>
<evidence type="ECO:0000313" key="2">
    <source>
        <dbReference type="EMBL" id="MBU8866917.1"/>
    </source>
</evidence>
<dbReference type="Pfam" id="PF00583">
    <property type="entry name" value="Acetyltransf_1"/>
    <property type="match status" value="1"/>
</dbReference>
<dbReference type="CDD" id="cd04301">
    <property type="entry name" value="NAT_SF"/>
    <property type="match status" value="1"/>
</dbReference>
<evidence type="ECO:0000313" key="3">
    <source>
        <dbReference type="Proteomes" id="UP000824166"/>
    </source>
</evidence>
<dbReference type="PROSITE" id="PS51186">
    <property type="entry name" value="GNAT"/>
    <property type="match status" value="1"/>
</dbReference>
<dbReference type="EMBL" id="JAHOPC010000006">
    <property type="protein sequence ID" value="MBU8866917.1"/>
    <property type="molecule type" value="Genomic_DNA"/>
</dbReference>
<keyword evidence="3" id="KW-1185">Reference proteome</keyword>
<comment type="caution">
    <text evidence="2">The sequence shown here is derived from an EMBL/GenBank/DDBJ whole genome shotgun (WGS) entry which is preliminary data.</text>
</comment>
<protein>
    <submittedName>
        <fullName evidence="2">GNAT family N-acetyltransferase</fullName>
    </submittedName>
</protein>
<dbReference type="Proteomes" id="UP000824166">
    <property type="component" value="Unassembled WGS sequence"/>
</dbReference>